<evidence type="ECO:0000313" key="5">
    <source>
        <dbReference type="Proteomes" id="UP001212997"/>
    </source>
</evidence>
<keyword evidence="2" id="KW-1133">Transmembrane helix</keyword>
<gene>
    <name evidence="4" type="ORF">NLI96_g7066</name>
</gene>
<feature type="transmembrane region" description="Helical" evidence="2">
    <location>
        <begin position="41"/>
        <end position="63"/>
    </location>
</feature>
<protein>
    <recommendedName>
        <fullName evidence="3">DUF6533 domain-containing protein</fullName>
    </recommendedName>
</protein>
<keyword evidence="2" id="KW-0472">Membrane</keyword>
<evidence type="ECO:0000313" key="4">
    <source>
        <dbReference type="EMBL" id="KAJ3482314.1"/>
    </source>
</evidence>
<sequence>MRRDLCYNSTSSAGAAAIFVWDFLLTIHLEVEYMWPAQWNFVKILFILTRYLPFVDLTLVLFYEMNPSTSTRACNILYSVAGWFIVMGIVIAEVILVLRTWTIWGRGKRIGYVLVTVSIVCLVPVLVIQKIFLDSIVFPPNPGRETLGLGFLLSSPFFPELTGLKMHANPHRLHRGFKFHCGNSVRDIRDHSHGGEGSSTIVAGSRKVAAVLYRDGVLFFCYLFGVSLINLIVIVTSPSHLAPANLLATFQRVMHSCLSARVLLNLRQAHRDELESPSNAESGPLRHPTYSQTEVSQDVEASYFTTLQDQVIEIS</sequence>
<dbReference type="Pfam" id="PF20151">
    <property type="entry name" value="DUF6533"/>
    <property type="match status" value="1"/>
</dbReference>
<dbReference type="EMBL" id="JANAWD010000279">
    <property type="protein sequence ID" value="KAJ3482314.1"/>
    <property type="molecule type" value="Genomic_DNA"/>
</dbReference>
<evidence type="ECO:0000256" key="1">
    <source>
        <dbReference type="SAM" id="MobiDB-lite"/>
    </source>
</evidence>
<comment type="caution">
    <text evidence="4">The sequence shown here is derived from an EMBL/GenBank/DDBJ whole genome shotgun (WGS) entry which is preliminary data.</text>
</comment>
<accession>A0AAD5V1L8</accession>
<feature type="transmembrane region" description="Helical" evidence="2">
    <location>
        <begin position="12"/>
        <end position="29"/>
    </location>
</feature>
<feature type="transmembrane region" description="Helical" evidence="2">
    <location>
        <begin position="110"/>
        <end position="128"/>
    </location>
</feature>
<evidence type="ECO:0000259" key="3">
    <source>
        <dbReference type="Pfam" id="PF20151"/>
    </source>
</evidence>
<name>A0AAD5V1L8_9APHY</name>
<dbReference type="AlphaFoldDB" id="A0AAD5V1L8"/>
<dbReference type="InterPro" id="IPR045340">
    <property type="entry name" value="DUF6533"/>
</dbReference>
<keyword evidence="5" id="KW-1185">Reference proteome</keyword>
<feature type="transmembrane region" description="Helical" evidence="2">
    <location>
        <begin position="75"/>
        <end position="98"/>
    </location>
</feature>
<dbReference type="Proteomes" id="UP001212997">
    <property type="component" value="Unassembled WGS sequence"/>
</dbReference>
<proteinExistence type="predicted"/>
<feature type="region of interest" description="Disordered" evidence="1">
    <location>
        <begin position="274"/>
        <end position="293"/>
    </location>
</feature>
<feature type="transmembrane region" description="Helical" evidence="2">
    <location>
        <begin position="216"/>
        <end position="235"/>
    </location>
</feature>
<evidence type="ECO:0000256" key="2">
    <source>
        <dbReference type="SAM" id="Phobius"/>
    </source>
</evidence>
<reference evidence="4" key="1">
    <citation type="submission" date="2022-07" db="EMBL/GenBank/DDBJ databases">
        <title>Genome Sequence of Physisporinus lineatus.</title>
        <authorList>
            <person name="Buettner E."/>
        </authorList>
    </citation>
    <scope>NUCLEOTIDE SEQUENCE</scope>
    <source>
        <strain evidence="4">VT162</strain>
    </source>
</reference>
<organism evidence="4 5">
    <name type="scientific">Meripilus lineatus</name>
    <dbReference type="NCBI Taxonomy" id="2056292"/>
    <lineage>
        <taxon>Eukaryota</taxon>
        <taxon>Fungi</taxon>
        <taxon>Dikarya</taxon>
        <taxon>Basidiomycota</taxon>
        <taxon>Agaricomycotina</taxon>
        <taxon>Agaricomycetes</taxon>
        <taxon>Polyporales</taxon>
        <taxon>Meripilaceae</taxon>
        <taxon>Meripilus</taxon>
    </lineage>
</organism>
<keyword evidence="2" id="KW-0812">Transmembrane</keyword>
<feature type="domain" description="DUF6533" evidence="3">
    <location>
        <begin position="13"/>
        <end position="55"/>
    </location>
</feature>